<accession>A0A1I1AGU8</accession>
<evidence type="ECO:0000313" key="2">
    <source>
        <dbReference type="Proteomes" id="UP000199012"/>
    </source>
</evidence>
<proteinExistence type="predicted"/>
<sequence length="491" mass="52441">MSDELVALGQQVTDAILAAYDPDGHEGVALAMHPGQAVADDLVQGGQVNPLRLSEWVADQYDYPLLLRTDDATSVPGTTIGSRAAKGMYVTAARYGTPAVPANSPAYSRIADLIGSARIALGGNPAALPFGVEPTDFAVATEAPWRTFETALTVTESTTTTTPAPPRPVDPVLWKMRRVDEALLERLPAAEAVAVARREDERVLVELPPPEQAVRTVDLADVLVQPVAERVQRTGGLRLEQLGRFRALAPEVASVVPKRVAVADAVPAGVRLHALAGPALARSAVTAAAVGRLRLHDEVVVAEPGPEPDERPVRGVLLDRIRLRDRLAHVELADVREQPTVTQTTTTGTELRVRFSFCSVVVTRIGPTGTRWWNEELLADEDWYVPGLRRGSMVPDVPGDEQGMYLPRQLVLVKDVEITGTWTAEAQAAFDRAAAYVGPFLVQPPAAVTTDGSTTLTVQLVGEGIQVVGELCTPLPVLPPKDDPSLAPAVP</sequence>
<name>A0A1I1AGU8_9CELL</name>
<dbReference type="STRING" id="988821.SAMN05421867_11836"/>
<dbReference type="AlphaFoldDB" id="A0A1I1AGU8"/>
<keyword evidence="2" id="KW-1185">Reference proteome</keyword>
<protein>
    <submittedName>
        <fullName evidence="1">Uncharacterized protein</fullName>
    </submittedName>
</protein>
<dbReference type="Proteomes" id="UP000199012">
    <property type="component" value="Unassembled WGS sequence"/>
</dbReference>
<organism evidence="1 2">
    <name type="scientific">Cellulomonas marina</name>
    <dbReference type="NCBI Taxonomy" id="988821"/>
    <lineage>
        <taxon>Bacteria</taxon>
        <taxon>Bacillati</taxon>
        <taxon>Actinomycetota</taxon>
        <taxon>Actinomycetes</taxon>
        <taxon>Micrococcales</taxon>
        <taxon>Cellulomonadaceae</taxon>
        <taxon>Cellulomonas</taxon>
    </lineage>
</organism>
<gene>
    <name evidence="1" type="ORF">SAMN05421867_11836</name>
</gene>
<dbReference type="EMBL" id="FOKA01000018">
    <property type="protein sequence ID" value="SFB37167.1"/>
    <property type="molecule type" value="Genomic_DNA"/>
</dbReference>
<evidence type="ECO:0000313" key="1">
    <source>
        <dbReference type="EMBL" id="SFB37167.1"/>
    </source>
</evidence>
<dbReference type="OrthoDB" id="8409906at2"/>
<dbReference type="RefSeq" id="WP_090034491.1">
    <property type="nucleotide sequence ID" value="NZ_BONM01000028.1"/>
</dbReference>
<reference evidence="1 2" key="1">
    <citation type="submission" date="2016-10" db="EMBL/GenBank/DDBJ databases">
        <authorList>
            <person name="de Groot N.N."/>
        </authorList>
    </citation>
    <scope>NUCLEOTIDE SEQUENCE [LARGE SCALE GENOMIC DNA]</scope>
    <source>
        <strain evidence="1 2">CGMCC 4.6945</strain>
    </source>
</reference>